<name>A0A4U9W1V3_9SPHI</name>
<feature type="domain" description="DUF4142" evidence="3">
    <location>
        <begin position="36"/>
        <end position="171"/>
    </location>
</feature>
<dbReference type="Pfam" id="PF13628">
    <property type="entry name" value="DUF4142"/>
    <property type="match status" value="1"/>
</dbReference>
<evidence type="ECO:0000313" key="5">
    <source>
        <dbReference type="Proteomes" id="UP000308196"/>
    </source>
</evidence>
<protein>
    <submittedName>
        <fullName evidence="4">Predicted outer membrane protein</fullName>
    </submittedName>
</protein>
<dbReference type="GeneID" id="78465112"/>
<dbReference type="AlphaFoldDB" id="A0A4U9W1V3"/>
<evidence type="ECO:0000259" key="3">
    <source>
        <dbReference type="Pfam" id="PF13628"/>
    </source>
</evidence>
<evidence type="ECO:0000313" key="4">
    <source>
        <dbReference type="EMBL" id="VTR52201.1"/>
    </source>
</evidence>
<dbReference type="Gene3D" id="1.20.1260.10">
    <property type="match status" value="1"/>
</dbReference>
<dbReference type="InterPro" id="IPR012347">
    <property type="entry name" value="Ferritin-like"/>
</dbReference>
<dbReference type="InterPro" id="IPR025419">
    <property type="entry name" value="DUF4142"/>
</dbReference>
<reference evidence="4 5" key="1">
    <citation type="submission" date="2019-05" db="EMBL/GenBank/DDBJ databases">
        <authorList>
            <consortium name="Pathogen Informatics"/>
        </authorList>
    </citation>
    <scope>NUCLEOTIDE SEQUENCE [LARGE SCALE GENOMIC DNA]</scope>
    <source>
        <strain evidence="4 5">NCTC11429</strain>
    </source>
</reference>
<evidence type="ECO:0000256" key="1">
    <source>
        <dbReference type="SAM" id="MobiDB-lite"/>
    </source>
</evidence>
<dbReference type="STRING" id="1123265.GCA_000686625_03537"/>
<gene>
    <name evidence="4" type="ORF">NCTC11429_04531</name>
</gene>
<dbReference type="PANTHER" id="PTHR38593">
    <property type="entry name" value="BLR2558 PROTEIN"/>
    <property type="match status" value="1"/>
</dbReference>
<evidence type="ECO:0000256" key="2">
    <source>
        <dbReference type="SAM" id="SignalP"/>
    </source>
</evidence>
<sequence length="206" mass="22332">MKTILKTLGLCMAIFAWAMVAKAQDTAATTGAQQGDLDFASKATASNNFELQAANIALSKSQNQNIKQYAQMIVDDHTAASNELSTLVKNKNWQLNTADDQNYKDMIDKLNNADAATFDSVYTDMMVKSHQDAINLFKDANTGTATTDADLRKFAGDKVPRFEKHLDQIKTIKPTSSTMPNGGTSNSSIPGIPTPGKTKIPKPTLK</sequence>
<feature type="chain" id="PRO_5020855133" evidence="2">
    <location>
        <begin position="24"/>
        <end position="206"/>
    </location>
</feature>
<dbReference type="PANTHER" id="PTHR38593:SF1">
    <property type="entry name" value="BLR2558 PROTEIN"/>
    <property type="match status" value="1"/>
</dbReference>
<feature type="signal peptide" evidence="2">
    <location>
        <begin position="1"/>
        <end position="23"/>
    </location>
</feature>
<proteinExistence type="predicted"/>
<dbReference type="KEGG" id="stha:NCTC11429_04531"/>
<keyword evidence="2" id="KW-0732">Signal</keyword>
<accession>A0A4U9W1V3</accession>
<feature type="compositionally biased region" description="Low complexity" evidence="1">
    <location>
        <begin position="189"/>
        <end position="206"/>
    </location>
</feature>
<feature type="region of interest" description="Disordered" evidence="1">
    <location>
        <begin position="171"/>
        <end position="206"/>
    </location>
</feature>
<dbReference type="Proteomes" id="UP000308196">
    <property type="component" value="Chromosome"/>
</dbReference>
<feature type="compositionally biased region" description="Polar residues" evidence="1">
    <location>
        <begin position="173"/>
        <end position="188"/>
    </location>
</feature>
<organism evidence="4 5">
    <name type="scientific">Sphingobacterium thalpophilum</name>
    <dbReference type="NCBI Taxonomy" id="259"/>
    <lineage>
        <taxon>Bacteria</taxon>
        <taxon>Pseudomonadati</taxon>
        <taxon>Bacteroidota</taxon>
        <taxon>Sphingobacteriia</taxon>
        <taxon>Sphingobacteriales</taxon>
        <taxon>Sphingobacteriaceae</taxon>
        <taxon>Sphingobacterium</taxon>
    </lineage>
</organism>
<dbReference type="RefSeq" id="WP_081817890.1">
    <property type="nucleotide sequence ID" value="NZ_LR590484.1"/>
</dbReference>
<dbReference type="EMBL" id="LR590484">
    <property type="protein sequence ID" value="VTR52201.1"/>
    <property type="molecule type" value="Genomic_DNA"/>
</dbReference>